<dbReference type="InterPro" id="IPR022880">
    <property type="entry name" value="DNApol_IV"/>
</dbReference>
<sequence>MRKIIHIDMDAFFASVEQRNQPALHGQPIAVGGDPKKRGVVATASYEARAFGVHSAMPMATAIKRCPALIVVPSNIAEYRRVAMQIRDIFARFSDLIEPISIDEAYLDVTHNDDFSGSATRVAQAILNTISEETQLTASAGVSYCKFLAKYASNVNKPNGIYTITPANARQIIDQMPIGKFHGIGPATEKKLQQLAIKTGFDLRHASLDALTQLLGKNARFYYELAQGKDNREVRAERIRKSYGSETTFANDLTAPTQLAQELSHLLNTTWTSLAKHQLTPKTLTIKIKYQDFSLHTRRLTEPAGIDSQQSAHIIAQHLLTRQPILQPVRLLGVSFSNFLSTHVAHQTKQLRLFS</sequence>
<evidence type="ECO:0000256" key="4">
    <source>
        <dbReference type="ARBA" id="ARBA00022457"/>
    </source>
</evidence>
<dbReference type="Pfam" id="PF11798">
    <property type="entry name" value="IMS_HHH"/>
    <property type="match status" value="1"/>
</dbReference>
<dbReference type="InParanoid" id="A0A6N7EVE6"/>
<feature type="site" description="Substrate discrimination" evidence="16">
    <location>
        <position position="13"/>
    </location>
</feature>
<dbReference type="SUPFAM" id="SSF56672">
    <property type="entry name" value="DNA/RNA polymerases"/>
    <property type="match status" value="1"/>
</dbReference>
<dbReference type="GO" id="GO:0006261">
    <property type="term" value="P:DNA-templated DNA replication"/>
    <property type="evidence" value="ECO:0007669"/>
    <property type="project" value="UniProtKB-UniRule"/>
</dbReference>
<dbReference type="GO" id="GO:0005829">
    <property type="term" value="C:cytosol"/>
    <property type="evidence" value="ECO:0007669"/>
    <property type="project" value="TreeGrafter"/>
</dbReference>
<feature type="active site" evidence="16">
    <location>
        <position position="104"/>
    </location>
</feature>
<keyword evidence="13 16" id="KW-0238">DNA-binding</keyword>
<evidence type="ECO:0000256" key="1">
    <source>
        <dbReference type="ARBA" id="ARBA00004496"/>
    </source>
</evidence>
<evidence type="ECO:0000256" key="5">
    <source>
        <dbReference type="ARBA" id="ARBA00022490"/>
    </source>
</evidence>
<protein>
    <recommendedName>
        <fullName evidence="16">DNA polymerase IV</fullName>
        <shortName evidence="16">Pol IV</shortName>
        <ecNumber evidence="16">2.7.7.7</ecNumber>
    </recommendedName>
</protein>
<feature type="binding site" evidence="16">
    <location>
        <position position="8"/>
    </location>
    <ligand>
        <name>Mg(2+)</name>
        <dbReference type="ChEBI" id="CHEBI:18420"/>
    </ligand>
</feature>
<dbReference type="InterPro" id="IPR036775">
    <property type="entry name" value="DNA_pol_Y-fam_lit_finger_sf"/>
</dbReference>
<dbReference type="GO" id="GO:0003887">
    <property type="term" value="F:DNA-directed DNA polymerase activity"/>
    <property type="evidence" value="ECO:0007669"/>
    <property type="project" value="UniProtKB-UniRule"/>
</dbReference>
<keyword evidence="9 16" id="KW-0479">Metal-binding</keyword>
<dbReference type="HAMAP" id="MF_01113">
    <property type="entry name" value="DNApol_IV"/>
    <property type="match status" value="1"/>
</dbReference>
<evidence type="ECO:0000256" key="14">
    <source>
        <dbReference type="ARBA" id="ARBA00023204"/>
    </source>
</evidence>
<dbReference type="GO" id="GO:0042276">
    <property type="term" value="P:error-prone translesion synthesis"/>
    <property type="evidence" value="ECO:0007669"/>
    <property type="project" value="TreeGrafter"/>
</dbReference>
<comment type="catalytic activity">
    <reaction evidence="15 16">
        <text>DNA(n) + a 2'-deoxyribonucleoside 5'-triphosphate = DNA(n+1) + diphosphate</text>
        <dbReference type="Rhea" id="RHEA:22508"/>
        <dbReference type="Rhea" id="RHEA-COMP:17339"/>
        <dbReference type="Rhea" id="RHEA-COMP:17340"/>
        <dbReference type="ChEBI" id="CHEBI:33019"/>
        <dbReference type="ChEBI" id="CHEBI:61560"/>
        <dbReference type="ChEBI" id="CHEBI:173112"/>
        <dbReference type="EC" id="2.7.7.7"/>
    </reaction>
</comment>
<proteinExistence type="inferred from homology"/>
<dbReference type="Gene3D" id="1.10.150.20">
    <property type="entry name" value="5' to 3' exonuclease, C-terminal subdomain"/>
    <property type="match status" value="1"/>
</dbReference>
<dbReference type="InterPro" id="IPR043128">
    <property type="entry name" value="Rev_trsase/Diguanyl_cyclase"/>
</dbReference>
<dbReference type="InterPro" id="IPR043502">
    <property type="entry name" value="DNA/RNA_pol_sf"/>
</dbReference>
<keyword evidence="5 16" id="KW-0963">Cytoplasm</keyword>
<dbReference type="InterPro" id="IPR024728">
    <property type="entry name" value="PolY_HhH_motif"/>
</dbReference>
<evidence type="ECO:0000256" key="7">
    <source>
        <dbReference type="ARBA" id="ARBA00022695"/>
    </source>
</evidence>
<dbReference type="NCBIfam" id="NF002677">
    <property type="entry name" value="PRK02406.1"/>
    <property type="match status" value="1"/>
</dbReference>
<organism evidence="18 19">
    <name type="scientific">Ostreibacterium oceani</name>
    <dbReference type="NCBI Taxonomy" id="2654998"/>
    <lineage>
        <taxon>Bacteria</taxon>
        <taxon>Pseudomonadati</taxon>
        <taxon>Pseudomonadota</taxon>
        <taxon>Gammaproteobacteria</taxon>
        <taxon>Cardiobacteriales</taxon>
        <taxon>Ostreibacteriaceae</taxon>
        <taxon>Ostreibacterium</taxon>
    </lineage>
</organism>
<evidence type="ECO:0000256" key="2">
    <source>
        <dbReference type="ARBA" id="ARBA00010945"/>
    </source>
</evidence>
<dbReference type="GO" id="GO:0003684">
    <property type="term" value="F:damaged DNA binding"/>
    <property type="evidence" value="ECO:0007669"/>
    <property type="project" value="InterPro"/>
</dbReference>
<dbReference type="FunFam" id="3.40.1170.60:FF:000001">
    <property type="entry name" value="DNA polymerase IV"/>
    <property type="match status" value="1"/>
</dbReference>
<keyword evidence="8 16" id="KW-0235">DNA replication</keyword>
<keyword evidence="7 16" id="KW-0548">Nucleotidyltransferase</keyword>
<feature type="binding site" evidence="16">
    <location>
        <position position="103"/>
    </location>
    <ligand>
        <name>Mg(2+)</name>
        <dbReference type="ChEBI" id="CHEBI:18420"/>
    </ligand>
</feature>
<evidence type="ECO:0000256" key="3">
    <source>
        <dbReference type="ARBA" id="ARBA00011245"/>
    </source>
</evidence>
<keyword evidence="19" id="KW-1185">Reference proteome</keyword>
<comment type="function">
    <text evidence="16">Poorly processive, error-prone DNA polymerase involved in untargeted mutagenesis. Copies undamaged DNA at stalled replication forks, which arise in vivo from mismatched or misaligned primer ends. These misaligned primers can be extended by PolIV. Exhibits no 3'-5' exonuclease (proofreading) activity. May be involved in translesional synthesis, in conjunction with the beta clamp from PolIII.</text>
</comment>
<keyword evidence="10 16" id="KW-0227">DNA damage</keyword>
<evidence type="ECO:0000256" key="15">
    <source>
        <dbReference type="ARBA" id="ARBA00049244"/>
    </source>
</evidence>
<dbReference type="EC" id="2.7.7.7" evidence="16"/>
<dbReference type="CDD" id="cd03586">
    <property type="entry name" value="PolY_Pol_IV_kappa"/>
    <property type="match status" value="1"/>
</dbReference>
<dbReference type="Gene3D" id="3.40.1170.60">
    <property type="match status" value="1"/>
</dbReference>
<dbReference type="Pfam" id="PF00817">
    <property type="entry name" value="IMS"/>
    <property type="match status" value="1"/>
</dbReference>
<evidence type="ECO:0000256" key="6">
    <source>
        <dbReference type="ARBA" id="ARBA00022679"/>
    </source>
</evidence>
<dbReference type="FunCoup" id="A0A6N7EVE6">
    <property type="interactions" value="430"/>
</dbReference>
<keyword evidence="6 16" id="KW-0808">Transferase</keyword>
<dbReference type="GO" id="GO:0006281">
    <property type="term" value="P:DNA repair"/>
    <property type="evidence" value="ECO:0007669"/>
    <property type="project" value="UniProtKB-UniRule"/>
</dbReference>
<evidence type="ECO:0000256" key="13">
    <source>
        <dbReference type="ARBA" id="ARBA00023125"/>
    </source>
</evidence>
<dbReference type="PROSITE" id="PS50173">
    <property type="entry name" value="UMUC"/>
    <property type="match status" value="1"/>
</dbReference>
<evidence type="ECO:0000256" key="8">
    <source>
        <dbReference type="ARBA" id="ARBA00022705"/>
    </source>
</evidence>
<name>A0A6N7EVE6_9GAMM</name>
<dbReference type="GO" id="GO:0000287">
    <property type="term" value="F:magnesium ion binding"/>
    <property type="evidence" value="ECO:0007669"/>
    <property type="project" value="UniProtKB-UniRule"/>
</dbReference>
<reference evidence="18 19" key="1">
    <citation type="submission" date="2019-10" db="EMBL/GenBank/DDBJ databases">
        <title>Cardiobacteriales fam. a chemoheterotrophic member of the order Cardiobacteriales, and proposal of Cardiobacteriales fam. nov.</title>
        <authorList>
            <person name="Wang C."/>
        </authorList>
    </citation>
    <scope>NUCLEOTIDE SEQUENCE [LARGE SCALE GENOMIC DNA]</scope>
    <source>
        <strain evidence="18 19">ML27</strain>
    </source>
</reference>
<dbReference type="SUPFAM" id="SSF100879">
    <property type="entry name" value="Lesion bypass DNA polymerase (Y-family), little finger domain"/>
    <property type="match status" value="1"/>
</dbReference>
<dbReference type="PANTHER" id="PTHR11076">
    <property type="entry name" value="DNA REPAIR POLYMERASE UMUC / TRANSFERASE FAMILY MEMBER"/>
    <property type="match status" value="1"/>
</dbReference>
<dbReference type="GO" id="GO:0009432">
    <property type="term" value="P:SOS response"/>
    <property type="evidence" value="ECO:0007669"/>
    <property type="project" value="TreeGrafter"/>
</dbReference>
<evidence type="ECO:0000256" key="9">
    <source>
        <dbReference type="ARBA" id="ARBA00022723"/>
    </source>
</evidence>
<evidence type="ECO:0000313" key="18">
    <source>
        <dbReference type="EMBL" id="MPV85510.1"/>
    </source>
</evidence>
<comment type="subunit">
    <text evidence="3 16">Monomer.</text>
</comment>
<dbReference type="Gene3D" id="3.30.70.270">
    <property type="match status" value="1"/>
</dbReference>
<keyword evidence="14 16" id="KW-0234">DNA repair</keyword>
<accession>A0A6N7EVE6</accession>
<dbReference type="AlphaFoldDB" id="A0A6N7EVE6"/>
<dbReference type="InterPro" id="IPR050116">
    <property type="entry name" value="DNA_polymerase-Y"/>
</dbReference>
<dbReference type="RefSeq" id="WP_152808839.1">
    <property type="nucleotide sequence ID" value="NZ_WHNW01000002.1"/>
</dbReference>
<comment type="caution">
    <text evidence="18">The sequence shown here is derived from an EMBL/GenBank/DDBJ whole genome shotgun (WGS) entry which is preliminary data.</text>
</comment>
<keyword evidence="4 16" id="KW-0515">Mutator protein</keyword>
<evidence type="ECO:0000256" key="10">
    <source>
        <dbReference type="ARBA" id="ARBA00022763"/>
    </source>
</evidence>
<dbReference type="EMBL" id="WHNW01000002">
    <property type="protein sequence ID" value="MPV85510.1"/>
    <property type="molecule type" value="Genomic_DNA"/>
</dbReference>
<comment type="subcellular location">
    <subcellularLocation>
        <location evidence="1 16">Cytoplasm</location>
    </subcellularLocation>
</comment>
<comment type="similarity">
    <text evidence="2 16">Belongs to the DNA polymerase type-Y family.</text>
</comment>
<evidence type="ECO:0000256" key="11">
    <source>
        <dbReference type="ARBA" id="ARBA00022842"/>
    </source>
</evidence>
<dbReference type="PANTHER" id="PTHR11076:SF33">
    <property type="entry name" value="DNA POLYMERASE KAPPA"/>
    <property type="match status" value="1"/>
</dbReference>
<dbReference type="Proteomes" id="UP000471298">
    <property type="component" value="Unassembled WGS sequence"/>
</dbReference>
<dbReference type="Pfam" id="PF11799">
    <property type="entry name" value="IMS_C"/>
    <property type="match status" value="1"/>
</dbReference>
<gene>
    <name evidence="16 18" type="primary">dinB</name>
    <name evidence="18" type="ORF">GCU85_02015</name>
</gene>
<dbReference type="InterPro" id="IPR017961">
    <property type="entry name" value="DNA_pol_Y-fam_little_finger"/>
</dbReference>
<keyword evidence="11 16" id="KW-0460">Magnesium</keyword>
<comment type="cofactor">
    <cofactor evidence="16">
        <name>Mg(2+)</name>
        <dbReference type="ChEBI" id="CHEBI:18420"/>
    </cofactor>
    <text evidence="16">Binds 2 magnesium ions per subunit.</text>
</comment>
<dbReference type="Gene3D" id="3.30.1490.100">
    <property type="entry name" value="DNA polymerase, Y-family, little finger domain"/>
    <property type="match status" value="1"/>
</dbReference>
<evidence type="ECO:0000256" key="16">
    <source>
        <dbReference type="HAMAP-Rule" id="MF_01113"/>
    </source>
</evidence>
<evidence type="ECO:0000256" key="12">
    <source>
        <dbReference type="ARBA" id="ARBA00022932"/>
    </source>
</evidence>
<dbReference type="FunFam" id="3.30.1490.100:FF:000004">
    <property type="entry name" value="DNA polymerase IV"/>
    <property type="match status" value="1"/>
</dbReference>
<feature type="domain" description="UmuC" evidence="17">
    <location>
        <begin position="4"/>
        <end position="185"/>
    </location>
</feature>
<evidence type="ECO:0000259" key="17">
    <source>
        <dbReference type="PROSITE" id="PS50173"/>
    </source>
</evidence>
<dbReference type="InterPro" id="IPR001126">
    <property type="entry name" value="UmuC"/>
</dbReference>
<evidence type="ECO:0000313" key="19">
    <source>
        <dbReference type="Proteomes" id="UP000471298"/>
    </source>
</evidence>
<keyword evidence="12 16" id="KW-0239">DNA-directed DNA polymerase</keyword>